<feature type="region of interest" description="Disordered" evidence="5">
    <location>
        <begin position="443"/>
        <end position="463"/>
    </location>
</feature>
<feature type="region of interest" description="Disordered" evidence="5">
    <location>
        <begin position="851"/>
        <end position="870"/>
    </location>
</feature>
<name>L8GS34_ACACF</name>
<evidence type="ECO:0000256" key="5">
    <source>
        <dbReference type="SAM" id="MobiDB-lite"/>
    </source>
</evidence>
<dbReference type="KEGG" id="acan:ACA1_379130"/>
<dbReference type="Pfam" id="PF01544">
    <property type="entry name" value="CorA"/>
    <property type="match status" value="1"/>
</dbReference>
<dbReference type="Proteomes" id="UP000011083">
    <property type="component" value="Unassembled WGS sequence"/>
</dbReference>
<sequence length="1080" mass="120454">MPRSGGEEGGAEEAGGDEKKKNSKKKRPHRPLQRESSSFFSADEGEGADVLMLNKDDLLSDRLERKMRNLNQLRRSSVVSGMKELWMEDLPHPQRSGLSAAWEMPTGYAGEADRDELEKELYQCLSAKTALILPFHWGDNQKSITQWIDRLLKRTIIDKDSGRRVQLWESDFMLPFEVSELSAHFRQIVGWNETVKRFIQQQQQQQPRASSGDGGGLNFGEFSIHQHSEFTPRPDELGQSHAEKEERRKDRMHRRMNKQMTQKKAGGAGSGRRRGAAPQPGGEGEAERERSSTTEEGETEEDEAGRDDGPNRNCLLMDEGGDIEAEQEEEEVESIANDLEVWKCQRMKLTRKAREILFPNPCIWASSGDAMPSPVQARDEERRRHMAGGSQASSSDSDYESDGADTTFPPDDNIPRIPPPPAVHHSVSEPSLAMAPAMSTVEAAAEEATTPQPASRGRKASVPSLPTSWEDYALTGSASTVIAPPQMPQGCTVLSKCDNKIGFEVEMDSVELVMYPLGCGLLVFHLNWMPEKLKDVPLTLDELRTWLFLVKFRHKVKKVFMGWTLGMEAALIAHGLSEGLDKKKKANMGPFLPSHLRSLGRLGNSIYGDELLSLCTIGNWLLQLPHEDPTSPIRRISYGACANHHTTVVLDREPDEADLKEYLFHLTRAFGQRNRPPPPGVAERQRLDHMLVHRLNRYIGVSREGTVAMSWPTDAANRHFEAHTWPKLFQGVYLILCLHARGEASVLSELSNLSASAAEHLRLESLMEGETLEKLEKDRTYLRYLAVLLIKYSLGMSSDDCGGLSEYSHFFSTMRRVLRIPETRQEIREEIHDVLGIVEGGYLEEQRRQLQEEKRAQKKKERERYKSDRDKDAQKRRIEILLSIIGAITLPLVLVSGIWGMNVHDLPDLSFWPLLGVTSGSSLIFLAILLGWLFFLSPRPSTSARRGGGSGSGGAGMTRGANNSNGGYTSLASTAPSSPRSSFDAERTATMSSLAAGTTSERSLASAFAALSGMGKAHRDQRPGELHHHDYLTPSRVNATTPRVSFNLPRDSENGETASNSTDSRTNARTHTHDLYSNPW</sequence>
<feature type="region of interest" description="Disordered" evidence="5">
    <location>
        <begin position="199"/>
        <end position="338"/>
    </location>
</feature>
<feature type="region of interest" description="Disordered" evidence="5">
    <location>
        <begin position="943"/>
        <end position="997"/>
    </location>
</feature>
<feature type="compositionally biased region" description="Basic residues" evidence="5">
    <location>
        <begin position="21"/>
        <end position="31"/>
    </location>
</feature>
<evidence type="ECO:0000256" key="4">
    <source>
        <dbReference type="ARBA" id="ARBA00023136"/>
    </source>
</evidence>
<comment type="subcellular location">
    <subcellularLocation>
        <location evidence="1">Membrane</location>
        <topology evidence="1">Multi-pass membrane protein</topology>
    </subcellularLocation>
</comment>
<feature type="compositionally biased region" description="Polar residues" evidence="5">
    <location>
        <begin position="961"/>
        <end position="981"/>
    </location>
</feature>
<feature type="compositionally biased region" description="Basic and acidic residues" evidence="5">
    <location>
        <begin position="224"/>
        <end position="249"/>
    </location>
</feature>
<keyword evidence="2 6" id="KW-0812">Transmembrane</keyword>
<feature type="transmembrane region" description="Helical" evidence="6">
    <location>
        <begin position="911"/>
        <end position="936"/>
    </location>
</feature>
<feature type="compositionally biased region" description="Basic and acidic residues" evidence="5">
    <location>
        <begin position="1017"/>
        <end position="1031"/>
    </location>
</feature>
<evidence type="ECO:0000256" key="2">
    <source>
        <dbReference type="ARBA" id="ARBA00022692"/>
    </source>
</evidence>
<feature type="compositionally biased region" description="Acidic residues" evidence="5">
    <location>
        <begin position="295"/>
        <end position="305"/>
    </location>
</feature>
<evidence type="ECO:0000256" key="3">
    <source>
        <dbReference type="ARBA" id="ARBA00022989"/>
    </source>
</evidence>
<feature type="compositionally biased region" description="Polar residues" evidence="5">
    <location>
        <begin position="1035"/>
        <end position="1044"/>
    </location>
</feature>
<proteinExistence type="predicted"/>
<dbReference type="EMBL" id="KB008025">
    <property type="protein sequence ID" value="ELR15732.1"/>
    <property type="molecule type" value="Genomic_DNA"/>
</dbReference>
<dbReference type="SUPFAM" id="SSF144083">
    <property type="entry name" value="Magnesium transport protein CorA, transmembrane region"/>
    <property type="match status" value="1"/>
</dbReference>
<dbReference type="AlphaFoldDB" id="L8GS34"/>
<feature type="compositionally biased region" description="Acidic residues" evidence="5">
    <location>
        <begin position="319"/>
        <end position="333"/>
    </location>
</feature>
<dbReference type="InterPro" id="IPR045863">
    <property type="entry name" value="CorA_TM1_TM2"/>
</dbReference>
<dbReference type="InterPro" id="IPR002523">
    <property type="entry name" value="MgTranspt_CorA/ZnTranspt_ZntB"/>
</dbReference>
<accession>L8GS34</accession>
<organism evidence="7 8">
    <name type="scientific">Acanthamoeba castellanii (strain ATCC 30010 / Neff)</name>
    <dbReference type="NCBI Taxonomy" id="1257118"/>
    <lineage>
        <taxon>Eukaryota</taxon>
        <taxon>Amoebozoa</taxon>
        <taxon>Discosea</taxon>
        <taxon>Longamoebia</taxon>
        <taxon>Centramoebida</taxon>
        <taxon>Acanthamoebidae</taxon>
        <taxon>Acanthamoeba</taxon>
    </lineage>
</organism>
<feature type="compositionally biased region" description="Low complexity" evidence="5">
    <location>
        <begin position="387"/>
        <end position="396"/>
    </location>
</feature>
<evidence type="ECO:0000313" key="7">
    <source>
        <dbReference type="EMBL" id="ELR15732.1"/>
    </source>
</evidence>
<protein>
    <submittedName>
        <fullName evidence="7">Uncharacterized protein</fullName>
    </submittedName>
</protein>
<keyword evidence="3 6" id="KW-1133">Transmembrane helix</keyword>
<feature type="region of interest" description="Disordered" evidence="5">
    <location>
        <begin position="366"/>
        <end position="427"/>
    </location>
</feature>
<keyword evidence="8" id="KW-1185">Reference proteome</keyword>
<dbReference type="GO" id="GO:0016020">
    <property type="term" value="C:membrane"/>
    <property type="evidence" value="ECO:0007669"/>
    <property type="project" value="UniProtKB-SubCell"/>
</dbReference>
<feature type="region of interest" description="Disordered" evidence="5">
    <location>
        <begin position="1015"/>
        <end position="1080"/>
    </location>
</feature>
<dbReference type="Gene3D" id="1.20.58.340">
    <property type="entry name" value="Magnesium transport protein CorA, transmembrane region"/>
    <property type="match status" value="1"/>
</dbReference>
<gene>
    <name evidence="7" type="ORF">ACA1_379130</name>
</gene>
<evidence type="ECO:0000256" key="6">
    <source>
        <dbReference type="SAM" id="Phobius"/>
    </source>
</evidence>
<feature type="transmembrane region" description="Helical" evidence="6">
    <location>
        <begin position="880"/>
        <end position="899"/>
    </location>
</feature>
<feature type="compositionally biased region" description="Gly residues" evidence="5">
    <location>
        <begin position="946"/>
        <end position="957"/>
    </location>
</feature>
<dbReference type="GO" id="GO:0046873">
    <property type="term" value="F:metal ion transmembrane transporter activity"/>
    <property type="evidence" value="ECO:0007669"/>
    <property type="project" value="InterPro"/>
</dbReference>
<feature type="region of interest" description="Disordered" evidence="5">
    <location>
        <begin position="1"/>
        <end position="43"/>
    </location>
</feature>
<evidence type="ECO:0000256" key="1">
    <source>
        <dbReference type="ARBA" id="ARBA00004141"/>
    </source>
</evidence>
<feature type="compositionally biased region" description="Polar residues" evidence="5">
    <location>
        <begin position="1055"/>
        <end position="1069"/>
    </location>
</feature>
<reference evidence="7 8" key="1">
    <citation type="journal article" date="2013" name="Genome Biol.">
        <title>Genome of Acanthamoeba castellanii highlights extensive lateral gene transfer and early evolution of tyrosine kinase signaling.</title>
        <authorList>
            <person name="Clarke M."/>
            <person name="Lohan A.J."/>
            <person name="Liu B."/>
            <person name="Lagkouvardos I."/>
            <person name="Roy S."/>
            <person name="Zafar N."/>
            <person name="Bertelli C."/>
            <person name="Schilde C."/>
            <person name="Kianianmomeni A."/>
            <person name="Burglin T.R."/>
            <person name="Frech C."/>
            <person name="Turcotte B."/>
            <person name="Kopec K.O."/>
            <person name="Synnott J.M."/>
            <person name="Choo C."/>
            <person name="Paponov I."/>
            <person name="Finkler A."/>
            <person name="Soon Heng Tan C."/>
            <person name="Hutchins A.P."/>
            <person name="Weinmeier T."/>
            <person name="Rattei T."/>
            <person name="Chu J.S."/>
            <person name="Gimenez G."/>
            <person name="Irimia M."/>
            <person name="Rigden D.J."/>
            <person name="Fitzpatrick D.A."/>
            <person name="Lorenzo-Morales J."/>
            <person name="Bateman A."/>
            <person name="Chiu C.H."/>
            <person name="Tang P."/>
            <person name="Hegemann P."/>
            <person name="Fromm H."/>
            <person name="Raoult D."/>
            <person name="Greub G."/>
            <person name="Miranda-Saavedra D."/>
            <person name="Chen N."/>
            <person name="Nash P."/>
            <person name="Ginger M.L."/>
            <person name="Horn M."/>
            <person name="Schaap P."/>
            <person name="Caler L."/>
            <person name="Loftus B."/>
        </authorList>
    </citation>
    <scope>NUCLEOTIDE SEQUENCE [LARGE SCALE GENOMIC DNA]</scope>
    <source>
        <strain evidence="7 8">Neff</strain>
    </source>
</reference>
<dbReference type="GeneID" id="14916405"/>
<dbReference type="VEuPathDB" id="AmoebaDB:ACA1_379130"/>
<evidence type="ECO:0000313" key="8">
    <source>
        <dbReference type="Proteomes" id="UP000011083"/>
    </source>
</evidence>
<dbReference type="RefSeq" id="XP_004337745.1">
    <property type="nucleotide sequence ID" value="XM_004337697.1"/>
</dbReference>
<keyword evidence="4 6" id="KW-0472">Membrane</keyword>
<dbReference type="OrthoDB" id="19007at2759"/>